<name>A0A2H0DYP4_9BACT</name>
<dbReference type="PANTHER" id="PTHR33877:SF2">
    <property type="entry name" value="OS07G0170200 PROTEIN"/>
    <property type="match status" value="1"/>
</dbReference>
<keyword evidence="2" id="KW-0255">Endonuclease</keyword>
<dbReference type="InterPro" id="IPR052892">
    <property type="entry name" value="NA-targeting_endonuclease"/>
</dbReference>
<dbReference type="InterPro" id="IPR003615">
    <property type="entry name" value="HNH_nuc"/>
</dbReference>
<dbReference type="EMBL" id="PCTT01000026">
    <property type="protein sequence ID" value="PIP87101.1"/>
    <property type="molecule type" value="Genomic_DNA"/>
</dbReference>
<proteinExistence type="predicted"/>
<dbReference type="Gene3D" id="1.10.30.50">
    <property type="match status" value="1"/>
</dbReference>
<evidence type="ECO:0000259" key="1">
    <source>
        <dbReference type="SMART" id="SM00507"/>
    </source>
</evidence>
<protein>
    <submittedName>
        <fullName evidence="2">HNH endonuclease</fullName>
    </submittedName>
</protein>
<dbReference type="SMART" id="SM00507">
    <property type="entry name" value="HNHc"/>
    <property type="match status" value="1"/>
</dbReference>
<keyword evidence="2" id="KW-0378">Hydrolase</keyword>
<dbReference type="AlphaFoldDB" id="A0A2H0DYP4"/>
<evidence type="ECO:0000313" key="3">
    <source>
        <dbReference type="Proteomes" id="UP000231143"/>
    </source>
</evidence>
<dbReference type="Proteomes" id="UP000231143">
    <property type="component" value="Unassembled WGS sequence"/>
</dbReference>
<organism evidence="2 3">
    <name type="scientific">Candidatus Campbellbacteria bacterium CG22_combo_CG10-13_8_21_14_all_36_13</name>
    <dbReference type="NCBI Taxonomy" id="1974529"/>
    <lineage>
        <taxon>Bacteria</taxon>
        <taxon>Candidatus Campbelliibacteriota</taxon>
    </lineage>
</organism>
<feature type="domain" description="HNH nuclease" evidence="1">
    <location>
        <begin position="76"/>
        <end position="125"/>
    </location>
</feature>
<dbReference type="InterPro" id="IPR029471">
    <property type="entry name" value="HNH_5"/>
</dbReference>
<comment type="caution">
    <text evidence="2">The sequence shown here is derived from an EMBL/GenBank/DDBJ whole genome shotgun (WGS) entry which is preliminary data.</text>
</comment>
<dbReference type="CDD" id="cd00085">
    <property type="entry name" value="HNHc"/>
    <property type="match status" value="1"/>
</dbReference>
<gene>
    <name evidence="2" type="ORF">COW81_02100</name>
</gene>
<dbReference type="Pfam" id="PF14279">
    <property type="entry name" value="HNH_5"/>
    <property type="match status" value="1"/>
</dbReference>
<dbReference type="GO" id="GO:0004519">
    <property type="term" value="F:endonuclease activity"/>
    <property type="evidence" value="ECO:0007669"/>
    <property type="project" value="UniProtKB-KW"/>
</dbReference>
<accession>A0A2H0DYP4</accession>
<evidence type="ECO:0000313" key="2">
    <source>
        <dbReference type="EMBL" id="PIP87101.1"/>
    </source>
</evidence>
<sequence length="177" mass="20577">MQSHLYDRVLVLDCRNVLMGTTSVRGVFVSIFRDEMDVLEYRHGVYIRSSHRRHRVPEVVRWREPVRFIMYRSLGPTRRNVLLRDENICAYCGGTGYTRDHILPKSRGGIRSWENLVTACEECNRKKGARTPEEAGMSLIYTPRKPNTLTLIISRPQKAPIPKSWKRYLEPVESTGT</sequence>
<reference evidence="2 3" key="1">
    <citation type="submission" date="2017-09" db="EMBL/GenBank/DDBJ databases">
        <title>Depth-based differentiation of microbial function through sediment-hosted aquifers and enrichment of novel symbionts in the deep terrestrial subsurface.</title>
        <authorList>
            <person name="Probst A.J."/>
            <person name="Ladd B."/>
            <person name="Jarett J.K."/>
            <person name="Geller-Mcgrath D.E."/>
            <person name="Sieber C.M."/>
            <person name="Emerson J.B."/>
            <person name="Anantharaman K."/>
            <person name="Thomas B.C."/>
            <person name="Malmstrom R."/>
            <person name="Stieglmeier M."/>
            <person name="Klingl A."/>
            <person name="Woyke T."/>
            <person name="Ryan C.M."/>
            <person name="Banfield J.F."/>
        </authorList>
    </citation>
    <scope>NUCLEOTIDE SEQUENCE [LARGE SCALE GENOMIC DNA]</scope>
    <source>
        <strain evidence="2">CG22_combo_CG10-13_8_21_14_all_36_13</strain>
    </source>
</reference>
<dbReference type="PANTHER" id="PTHR33877">
    <property type="entry name" value="SLL1193 PROTEIN"/>
    <property type="match status" value="1"/>
</dbReference>
<keyword evidence="2" id="KW-0540">Nuclease</keyword>